<dbReference type="EMBL" id="LRQV01000015">
    <property type="protein sequence ID" value="KXK62667.1"/>
    <property type="molecule type" value="Genomic_DNA"/>
</dbReference>
<dbReference type="NCBIfam" id="NF040657">
    <property type="entry name" value="immun_SitI3"/>
    <property type="match status" value="1"/>
</dbReference>
<gene>
    <name evidence="1" type="ORF">AWW66_07010</name>
</gene>
<dbReference type="RefSeq" id="WP_067361478.1">
    <property type="nucleotide sequence ID" value="NZ_JBIUBN010000031.1"/>
</dbReference>
<reference evidence="1 2" key="1">
    <citation type="submission" date="2016-01" db="EMBL/GenBank/DDBJ databases">
        <title>Whole genome sequence and analysis of Micromonospora rosaria DSM 803, which can produce antibacterial substance rosamicin.</title>
        <authorList>
            <person name="Yang H."/>
            <person name="He X."/>
            <person name="Zhu D."/>
        </authorList>
    </citation>
    <scope>NUCLEOTIDE SEQUENCE [LARGE SCALE GENOMIC DNA]</scope>
    <source>
        <strain evidence="1 2">DSM 803</strain>
    </source>
</reference>
<accession>A0A136PWF0</accession>
<proteinExistence type="predicted"/>
<dbReference type="Proteomes" id="UP000070620">
    <property type="component" value="Unassembled WGS sequence"/>
</dbReference>
<dbReference type="AlphaFoldDB" id="A0A136PWF0"/>
<evidence type="ECO:0000313" key="1">
    <source>
        <dbReference type="EMBL" id="KXK62667.1"/>
    </source>
</evidence>
<organism evidence="1 2">
    <name type="scientific">Micromonospora rosaria</name>
    <dbReference type="NCBI Taxonomy" id="47874"/>
    <lineage>
        <taxon>Bacteria</taxon>
        <taxon>Bacillati</taxon>
        <taxon>Actinomycetota</taxon>
        <taxon>Actinomycetes</taxon>
        <taxon>Micromonosporales</taxon>
        <taxon>Micromonosporaceae</taxon>
        <taxon>Micromonospora</taxon>
    </lineage>
</organism>
<comment type="caution">
    <text evidence="1">The sequence shown here is derived from an EMBL/GenBank/DDBJ whole genome shotgun (WGS) entry which is preliminary data.</text>
</comment>
<dbReference type="InterPro" id="IPR049799">
    <property type="entry name" value="SitI3-like"/>
</dbReference>
<keyword evidence="2" id="KW-1185">Reference proteome</keyword>
<sequence length="149" mass="16424">MGIDYRLTLAGDIPLEQVAVLVAPEGSCTSTDAGHPRLLTVDCTTERGFGVSVFAGSNGYFDAEDDDGTPWEWEPDRYVNVIFDMANDQPDTATADMVAAVARVLADRPEDAALVLDNNWLLLTRTAGMLRTHRPTWWDNYGLADIFTR</sequence>
<protein>
    <submittedName>
        <fullName evidence="1">Uncharacterized protein</fullName>
    </submittedName>
</protein>
<dbReference type="OrthoDB" id="3394433at2"/>
<evidence type="ECO:0000313" key="2">
    <source>
        <dbReference type="Proteomes" id="UP000070620"/>
    </source>
</evidence>
<name>A0A136PWF0_9ACTN</name>